<name>A0A844HEF0_9RHOB</name>
<accession>A0A844HEF0</accession>
<keyword evidence="3" id="KW-1185">Reference proteome</keyword>
<dbReference type="RefSeq" id="WP_155037584.1">
    <property type="nucleotide sequence ID" value="NZ_JBHGCD010000006.1"/>
</dbReference>
<reference evidence="2 3" key="1">
    <citation type="submission" date="2019-11" db="EMBL/GenBank/DDBJ databases">
        <authorList>
            <person name="Dong K."/>
        </authorList>
    </citation>
    <scope>NUCLEOTIDE SEQUENCE [LARGE SCALE GENOMIC DNA]</scope>
    <source>
        <strain evidence="2 3">NBRC 112902</strain>
    </source>
</reference>
<sequence length="681" mass="73134">MPQVGAWVATALLGSAAAAGAAGAMVAGLVNLAVSAVISMAVAKINAPKGPRPSELTTELKSSNAKRIRHLGRVRASGTVVFYEWADVGFTRRLFKLIAVADGGMSNVVRWYLDGQPVNVDADGYVTTAPWNKGNIRLRYRKGLVSDEWDGGNWAEMRSAFPGYWTTDHRLRGIGTLLATFDDVDGEDIGEVYSGGEPEVSALIDGAPCYWIPSDDFAHSRNPARQLCDVLVNPTFGPLAAADINTGSLASARAVAAEEIATAGGTRERYQSGISFAMSDPFKDVAQKLLDAMGGRAWIDTDGRLKVEAGAWTPPTVTILERHIVEMEYGAGTERIKRVTSLQPTYVAPEVRWQETVADIWEDTDAIAKWGEGEPKGVDLLAVQHHGQARHLCKQMLARMNPARRMTLTLRAFGLRLLGEPRVAVHIPRLGLSNTPFWVDSWGFDGTNVTVELIEADPASFSWSAAQDGEPPTEAEEFDRATLTFSTTVDSLTVVTDDGAPYLRVSGTYAASWGYIGMIQFRRTGSSEWTDGIRETAASGQYRYRTPPLADGGTYQLRSYVAPGGQTWKQKSTLVVVSDIDIVANATAPDAPVVISESGASGGTLSVSFGPDLGANYRRTGLYRGPVGTAFGSASFIKWTYATSSEVTMTDAIPGAGARYWLQSENQSGVPSAAALVGNYP</sequence>
<evidence type="ECO:0008006" key="4">
    <source>
        <dbReference type="Google" id="ProtNLM"/>
    </source>
</evidence>
<feature type="chain" id="PRO_5032811452" description="Phage tail protein" evidence="1">
    <location>
        <begin position="22"/>
        <end position="681"/>
    </location>
</feature>
<evidence type="ECO:0000313" key="3">
    <source>
        <dbReference type="Proteomes" id="UP000449846"/>
    </source>
</evidence>
<dbReference type="AlphaFoldDB" id="A0A844HEF0"/>
<dbReference type="Proteomes" id="UP000449846">
    <property type="component" value="Unassembled WGS sequence"/>
</dbReference>
<keyword evidence="1" id="KW-0732">Signal</keyword>
<protein>
    <recommendedName>
        <fullName evidence="4">Phage tail protein</fullName>
    </recommendedName>
</protein>
<evidence type="ECO:0000256" key="1">
    <source>
        <dbReference type="SAM" id="SignalP"/>
    </source>
</evidence>
<organism evidence="2 3">
    <name type="scientific">Paracoccus litorisediminis</name>
    <dbReference type="NCBI Taxonomy" id="2006130"/>
    <lineage>
        <taxon>Bacteria</taxon>
        <taxon>Pseudomonadati</taxon>
        <taxon>Pseudomonadota</taxon>
        <taxon>Alphaproteobacteria</taxon>
        <taxon>Rhodobacterales</taxon>
        <taxon>Paracoccaceae</taxon>
        <taxon>Paracoccus</taxon>
    </lineage>
</organism>
<dbReference type="EMBL" id="WMIG01000001">
    <property type="protein sequence ID" value="MTH57636.1"/>
    <property type="molecule type" value="Genomic_DNA"/>
</dbReference>
<feature type="signal peptide" evidence="1">
    <location>
        <begin position="1"/>
        <end position="21"/>
    </location>
</feature>
<evidence type="ECO:0000313" key="2">
    <source>
        <dbReference type="EMBL" id="MTH57636.1"/>
    </source>
</evidence>
<gene>
    <name evidence="2" type="ORF">GL300_00250</name>
</gene>
<proteinExistence type="predicted"/>
<comment type="caution">
    <text evidence="2">The sequence shown here is derived from an EMBL/GenBank/DDBJ whole genome shotgun (WGS) entry which is preliminary data.</text>
</comment>
<dbReference type="OrthoDB" id="7357280at2"/>